<accession>A0ABP8EXC9</accession>
<protein>
    <submittedName>
        <fullName evidence="1">Uncharacterized protein</fullName>
    </submittedName>
</protein>
<name>A0ABP8EXC9_9MICO</name>
<sequence>MLLEVGQPEPGGGDDVVERAHEVRLGDDREVAQRGGGETGVQAAVERGAGVGVVPQRLQSAPVVGRQPLVVPAVPGTPRGSQSQGACKQRAVHDLRVTPAGAVEIPVGPFLRADSTGIPRCLALRLAEVPGAFFIIS</sequence>
<reference evidence="2" key="1">
    <citation type="journal article" date="2019" name="Int. J. Syst. Evol. Microbiol.">
        <title>The Global Catalogue of Microorganisms (GCM) 10K type strain sequencing project: providing services to taxonomists for standard genome sequencing and annotation.</title>
        <authorList>
            <consortium name="The Broad Institute Genomics Platform"/>
            <consortium name="The Broad Institute Genome Sequencing Center for Infectious Disease"/>
            <person name="Wu L."/>
            <person name="Ma J."/>
        </authorList>
    </citation>
    <scope>NUCLEOTIDE SEQUENCE [LARGE SCALE GENOMIC DNA]</scope>
    <source>
        <strain evidence="2">JCM 17459</strain>
    </source>
</reference>
<keyword evidence="2" id="KW-1185">Reference proteome</keyword>
<gene>
    <name evidence="1" type="ORF">GCM10022262_30160</name>
</gene>
<organism evidence="1 2">
    <name type="scientific">Georgenia daeguensis</name>
    <dbReference type="NCBI Taxonomy" id="908355"/>
    <lineage>
        <taxon>Bacteria</taxon>
        <taxon>Bacillati</taxon>
        <taxon>Actinomycetota</taxon>
        <taxon>Actinomycetes</taxon>
        <taxon>Micrococcales</taxon>
        <taxon>Bogoriellaceae</taxon>
        <taxon>Georgenia</taxon>
    </lineage>
</organism>
<evidence type="ECO:0000313" key="2">
    <source>
        <dbReference type="Proteomes" id="UP001499841"/>
    </source>
</evidence>
<comment type="caution">
    <text evidence="1">The sequence shown here is derived from an EMBL/GenBank/DDBJ whole genome shotgun (WGS) entry which is preliminary data.</text>
</comment>
<dbReference type="EMBL" id="BAABBA010000016">
    <property type="protein sequence ID" value="GAA4288656.1"/>
    <property type="molecule type" value="Genomic_DNA"/>
</dbReference>
<proteinExistence type="predicted"/>
<evidence type="ECO:0000313" key="1">
    <source>
        <dbReference type="EMBL" id="GAA4288656.1"/>
    </source>
</evidence>
<dbReference type="Proteomes" id="UP001499841">
    <property type="component" value="Unassembled WGS sequence"/>
</dbReference>